<dbReference type="InterPro" id="IPR009492">
    <property type="entry name" value="TniQ"/>
</dbReference>
<accession>A0ABV0IVC2</accession>
<protein>
    <submittedName>
        <fullName evidence="2">TniQ family protein</fullName>
    </submittedName>
</protein>
<feature type="domain" description="TniQ" evidence="1">
    <location>
        <begin position="7"/>
        <end position="139"/>
    </location>
</feature>
<organism evidence="2 3">
    <name type="scientific">Chromobacterium phragmitis</name>
    <dbReference type="NCBI Taxonomy" id="2202141"/>
    <lineage>
        <taxon>Bacteria</taxon>
        <taxon>Pseudomonadati</taxon>
        <taxon>Pseudomonadota</taxon>
        <taxon>Betaproteobacteria</taxon>
        <taxon>Neisseriales</taxon>
        <taxon>Chromobacteriaceae</taxon>
        <taxon>Chromobacterium</taxon>
    </lineage>
</organism>
<gene>
    <name evidence="2" type="ORF">ABI908_14000</name>
</gene>
<evidence type="ECO:0000259" key="1">
    <source>
        <dbReference type="Pfam" id="PF06527"/>
    </source>
</evidence>
<dbReference type="Proteomes" id="UP001462502">
    <property type="component" value="Unassembled WGS sequence"/>
</dbReference>
<dbReference type="EMBL" id="JBDXMI010000001">
    <property type="protein sequence ID" value="MEO9385205.1"/>
    <property type="molecule type" value="Genomic_DNA"/>
</dbReference>
<keyword evidence="3" id="KW-1185">Reference proteome</keyword>
<proteinExistence type="predicted"/>
<reference evidence="2 3" key="1">
    <citation type="submission" date="2024-05" db="EMBL/GenBank/DDBJ databases">
        <authorList>
            <person name="De Oliveira J.P."/>
            <person name="Noriler S.A."/>
            <person name="De Oliveira A.G."/>
            <person name="Sipoli D.S."/>
        </authorList>
    </citation>
    <scope>NUCLEOTIDE SEQUENCE [LARGE SCALE GENOMIC DNA]</scope>
    <source>
        <strain evidence="2 3">LABIM192</strain>
    </source>
</reference>
<comment type="caution">
    <text evidence="2">The sequence shown here is derived from an EMBL/GenBank/DDBJ whole genome shotgun (WGS) entry which is preliminary data.</text>
</comment>
<dbReference type="RefSeq" id="WP_347937371.1">
    <property type="nucleotide sequence ID" value="NZ_CP158160.1"/>
</dbReference>
<dbReference type="Pfam" id="PF06527">
    <property type="entry name" value="TniQ"/>
    <property type="match status" value="1"/>
</dbReference>
<evidence type="ECO:0000313" key="2">
    <source>
        <dbReference type="EMBL" id="MEO9385205.1"/>
    </source>
</evidence>
<sequence>MTPLALPIRPIPYLDESPASLLIRAAENNGFVSVLQLLSAYKFPSQSDEWLVASFVDQTRFAKIIHAMGLHKDCISLAYRRTGPTSKSPREMNGIGLAERLFRNSANVYCPECLKEHPYWRKVWFILPFATCNKHCIRLLQDCPSCKQPLSLTRNRLLYCPCGYDLRQGKAEMADPTGTQWLLSLIAAQDQDALDRMLWFWSALREVDGLENGTAAEARRLNTTMKWCRGDQCIDEVLAVIESRAPYIHPRLQLLPFLREKGDLCDFAKQILKRHSAFVFATPPRQHDGQLSQEEAAAALGITSWQIRKMIKAGQIKFITAHHGRAKLISPNEIEQVLRQLSETQQIERSHQRLSGRHSLTGIIKNILAGYARTDGYDLAEGLMTLQLSGMVEMVSSTPDWLTIPEVATKLDIHPVVAWSMIKHGALPSTQKIIGRSKKNVVHIRDIEAFDANFVTAGRLARSIGASQLTFAHKLMHVGVKPIAGPTIDGMMVYLFKRTDLQCIDLIALKSLNKFKAPPGRRHKGIKDGAPSGILLSEVTKLLGLENIQQTLMLIRKGILEKESSVGRNVRITKASLEGLTRSLADPALVPISQAVNIIGTSEIVVYLQWVHTGALKILNLVHWRFVHKHDLERVLELQRNYYTSSQAGRFLNVHRSHVPNLERKGLIKALVLQGSRRLRLYPRKDVEALTVTQ</sequence>
<evidence type="ECO:0000313" key="3">
    <source>
        <dbReference type="Proteomes" id="UP001462502"/>
    </source>
</evidence>
<name>A0ABV0IVC2_9NEIS</name>